<dbReference type="Proteomes" id="UP000274131">
    <property type="component" value="Unassembled WGS sequence"/>
</dbReference>
<evidence type="ECO:0000313" key="5">
    <source>
        <dbReference type="WBParaSite" id="EVEC_0000253701-mRNA-1"/>
    </source>
</evidence>
<accession>A0A0N4UY91</accession>
<name>A0A0N4UY91_ENTVE</name>
<keyword evidence="4" id="KW-1185">Reference proteome</keyword>
<evidence type="ECO:0000313" key="3">
    <source>
        <dbReference type="EMBL" id="VDD87102.1"/>
    </source>
</evidence>
<evidence type="ECO:0000313" key="4">
    <source>
        <dbReference type="Proteomes" id="UP000274131"/>
    </source>
</evidence>
<dbReference type="SUPFAM" id="SSF52833">
    <property type="entry name" value="Thioredoxin-like"/>
    <property type="match status" value="1"/>
</dbReference>
<proteinExistence type="predicted"/>
<reference evidence="3 4" key="2">
    <citation type="submission" date="2018-10" db="EMBL/GenBank/DDBJ databases">
        <authorList>
            <consortium name="Pathogen Informatics"/>
        </authorList>
    </citation>
    <scope>NUCLEOTIDE SEQUENCE [LARGE SCALE GENOMIC DNA]</scope>
</reference>
<keyword evidence="1" id="KW-0472">Membrane</keyword>
<protein>
    <submittedName>
        <fullName evidence="5">Thioredoxin domain-containing protein</fullName>
    </submittedName>
</protein>
<keyword evidence="1" id="KW-1133">Transmembrane helix</keyword>
<dbReference type="Pfam" id="PF00085">
    <property type="entry name" value="Thioredoxin"/>
    <property type="match status" value="1"/>
</dbReference>
<dbReference type="AlphaFoldDB" id="A0A0N4UY91"/>
<feature type="domain" description="Thioredoxin" evidence="2">
    <location>
        <begin position="132"/>
        <end position="217"/>
    </location>
</feature>
<keyword evidence="1" id="KW-0812">Transmembrane</keyword>
<evidence type="ECO:0000256" key="1">
    <source>
        <dbReference type="SAM" id="Phobius"/>
    </source>
</evidence>
<gene>
    <name evidence="3" type="ORF">EVEC_LOCUS2245</name>
</gene>
<dbReference type="InterPro" id="IPR013766">
    <property type="entry name" value="Thioredoxin_domain"/>
</dbReference>
<dbReference type="WBParaSite" id="EVEC_0000253701-mRNA-1">
    <property type="protein sequence ID" value="EVEC_0000253701-mRNA-1"/>
    <property type="gene ID" value="EVEC_0000253701"/>
</dbReference>
<dbReference type="EMBL" id="UXUI01007342">
    <property type="protein sequence ID" value="VDD87102.1"/>
    <property type="molecule type" value="Genomic_DNA"/>
</dbReference>
<dbReference type="InterPro" id="IPR036249">
    <property type="entry name" value="Thioredoxin-like_sf"/>
</dbReference>
<dbReference type="STRING" id="51028.A0A0N4UY91"/>
<organism evidence="5">
    <name type="scientific">Enterobius vermicularis</name>
    <name type="common">Human pinworm</name>
    <dbReference type="NCBI Taxonomy" id="51028"/>
    <lineage>
        <taxon>Eukaryota</taxon>
        <taxon>Metazoa</taxon>
        <taxon>Ecdysozoa</taxon>
        <taxon>Nematoda</taxon>
        <taxon>Chromadorea</taxon>
        <taxon>Rhabditida</taxon>
        <taxon>Spirurina</taxon>
        <taxon>Oxyuridomorpha</taxon>
        <taxon>Oxyuroidea</taxon>
        <taxon>Oxyuridae</taxon>
        <taxon>Enterobius</taxon>
    </lineage>
</organism>
<dbReference type="Gene3D" id="3.40.30.10">
    <property type="entry name" value="Glutaredoxin"/>
    <property type="match status" value="1"/>
</dbReference>
<evidence type="ECO:0000259" key="2">
    <source>
        <dbReference type="Pfam" id="PF00085"/>
    </source>
</evidence>
<sequence length="242" mass="28409">MAFLGIRLSEIKNICTVYHIGNIIFSLSFFVAKTFPPICTRLFGIEEDLCALDRREHEIMVFLGVVIIWKNRKAVNWLHYIANVFFYSKLANIYLFLRADILVGTIYGIILLILYPEPLYKGPEVITYFKGTDLHEEIERNKRITWIVQFYTTWSSECKHVSAVFSNLSERFNLPNLRFAKLDIGRYPKEAETFRINIHPASRQLPTISLFQEGKEVMRRPIVQNKRVVPFTFTEVTFLVQF</sequence>
<reference evidence="5" key="1">
    <citation type="submission" date="2017-02" db="UniProtKB">
        <authorList>
            <consortium name="WormBaseParasite"/>
        </authorList>
    </citation>
    <scope>IDENTIFICATION</scope>
</reference>
<dbReference type="OrthoDB" id="20229at2759"/>
<feature type="transmembrane region" description="Helical" evidence="1">
    <location>
        <begin position="95"/>
        <end position="115"/>
    </location>
</feature>